<feature type="binding site" evidence="5 7">
    <location>
        <begin position="21"/>
        <end position="22"/>
    </location>
    <ligand>
        <name>substrate</name>
    </ligand>
</feature>
<dbReference type="NCBIfam" id="TIGR01258">
    <property type="entry name" value="pgm_1"/>
    <property type="match status" value="1"/>
</dbReference>
<feature type="binding site" evidence="5 7">
    <location>
        <begin position="114"/>
        <end position="115"/>
    </location>
    <ligand>
        <name>substrate</name>
    </ligand>
</feature>
<dbReference type="HAMAP" id="MF_01039">
    <property type="entry name" value="PGAM_GpmA"/>
    <property type="match status" value="1"/>
</dbReference>
<evidence type="ECO:0000256" key="8">
    <source>
        <dbReference type="PIRSR" id="PIRSR613078-3"/>
    </source>
</evidence>
<evidence type="ECO:0000256" key="9">
    <source>
        <dbReference type="RuleBase" id="RU004512"/>
    </source>
</evidence>
<dbReference type="UniPathway" id="UPA00109">
    <property type="reaction ID" value="UER00186"/>
</dbReference>
<sequence>MYKIVLLRHGESEWNALNLFTGWTDVDLTEQGIKESKNAAKIFLKRGYTFDIIFTSVLKRCIKTAWIILDEMDAMWVPIKRSWKLNERFDGDLQGKNKVEMAKKYGEEQVFLWRRGWDNPAQPIPESDPRHPINHRKYQTLKKEEIPSIESLKDVEKRVKSYWLKEIVPEIIKGEKVLIIAHGNSLRALIKDLNDISPEKLSQINIPSGIPCVYELNNELKTIRSYYLGDPSEIQNAIQLMVDAHKFTKEN</sequence>
<evidence type="ECO:0000313" key="11">
    <source>
        <dbReference type="Proteomes" id="UP000321408"/>
    </source>
</evidence>
<evidence type="ECO:0000256" key="2">
    <source>
        <dbReference type="ARBA" id="ARBA00006717"/>
    </source>
</evidence>
<feature type="active site" description="Tele-phosphohistidine intermediate" evidence="5 6">
    <location>
        <position position="9"/>
    </location>
</feature>
<dbReference type="FunFam" id="3.40.50.1240:FF:000003">
    <property type="entry name" value="2,3-bisphosphoglycerate-dependent phosphoglycerate mutase"/>
    <property type="match status" value="1"/>
</dbReference>
<dbReference type="InterPro" id="IPR013078">
    <property type="entry name" value="His_Pase_superF_clade-1"/>
</dbReference>
<evidence type="ECO:0000313" key="10">
    <source>
        <dbReference type="EMBL" id="QEE17092.1"/>
    </source>
</evidence>
<dbReference type="NCBIfam" id="NF010713">
    <property type="entry name" value="PRK14115.1"/>
    <property type="match status" value="1"/>
</dbReference>
<name>A0A5B9DD95_9ARCH</name>
<dbReference type="AlphaFoldDB" id="A0A5B9DD95"/>
<dbReference type="PANTHER" id="PTHR11931">
    <property type="entry name" value="PHOSPHOGLYCERATE MUTASE"/>
    <property type="match status" value="1"/>
</dbReference>
<keyword evidence="4 5" id="KW-0413">Isomerase</keyword>
<reference evidence="10 11" key="1">
    <citation type="journal article" date="2020" name="Nature">
        <title>Isolation of an archaeon at the prokaryote-eukaryote interface.</title>
        <authorList>
            <person name="Imachi H."/>
            <person name="Nobu M.K."/>
            <person name="Nakahara N."/>
            <person name="Morono Y."/>
            <person name="Ogawara M."/>
            <person name="Takaki Y."/>
            <person name="Takano Y."/>
            <person name="Uematsu K."/>
            <person name="Ikuta T."/>
            <person name="Ito M."/>
            <person name="Matsui Y."/>
            <person name="Miyazaki M."/>
            <person name="Murata K."/>
            <person name="Saito Y."/>
            <person name="Sakai S."/>
            <person name="Song C."/>
            <person name="Tasumi E."/>
            <person name="Yamanaka Y."/>
            <person name="Yamaguchi T."/>
            <person name="Kamagata Y."/>
            <person name="Tamaki H."/>
            <person name="Takai K."/>
        </authorList>
    </citation>
    <scope>NUCLEOTIDE SEQUENCE [LARGE SCALE GENOMIC DNA]</scope>
    <source>
        <strain evidence="10 11">MK-D1</strain>
    </source>
</reference>
<comment type="pathway">
    <text evidence="5 9">Carbohydrate degradation; glycolysis; pyruvate from D-glyceraldehyde 3-phosphate: step 3/5.</text>
</comment>
<dbReference type="Pfam" id="PF00300">
    <property type="entry name" value="His_Phos_1"/>
    <property type="match status" value="2"/>
</dbReference>
<dbReference type="SMART" id="SM00855">
    <property type="entry name" value="PGAM"/>
    <property type="match status" value="1"/>
</dbReference>
<gene>
    <name evidence="5 10" type="primary">gpmA</name>
    <name evidence="10" type="ORF">DSAG12_02924</name>
</gene>
<feature type="binding site" evidence="5 7">
    <location>
        <position position="60"/>
    </location>
    <ligand>
        <name>substrate</name>
    </ligand>
</feature>
<feature type="binding site" evidence="5 7">
    <location>
        <position position="98"/>
    </location>
    <ligand>
        <name>substrate</name>
    </ligand>
</feature>
<dbReference type="KEGG" id="psyt:DSAG12_02924"/>
<dbReference type="InterPro" id="IPR029033">
    <property type="entry name" value="His_PPase_superfam"/>
</dbReference>
<dbReference type="GO" id="GO:0004619">
    <property type="term" value="F:phosphoglycerate mutase activity"/>
    <property type="evidence" value="ECO:0007669"/>
    <property type="project" value="UniProtKB-UniRule"/>
</dbReference>
<comment type="caution">
    <text evidence="5">Lacks conserved residue(s) required for the propagation of feature annotation.</text>
</comment>
<dbReference type="Gene3D" id="3.40.50.1240">
    <property type="entry name" value="Phosphoglycerate mutase-like"/>
    <property type="match status" value="1"/>
</dbReference>
<feature type="binding site" evidence="5 7">
    <location>
        <begin position="8"/>
        <end position="15"/>
    </location>
    <ligand>
        <name>substrate</name>
    </ligand>
</feature>
<comment type="function">
    <text evidence="5 9">Catalyzes the interconversion of 2-phosphoglycerate and 3-phosphoglycerate.</text>
</comment>
<reference evidence="10 11" key="2">
    <citation type="journal article" date="2024" name="Int. J. Syst. Evol. Microbiol.">
        <title>Promethearchaeum syntrophicum gen. nov., sp. nov., an anaerobic, obligately syntrophic archaeon, the first isolate of the lineage 'Asgard' archaea, and proposal of the new archaeal phylum Promethearchaeota phyl. nov. and kingdom Promethearchaeati regn. nov.</title>
        <authorList>
            <person name="Imachi H."/>
            <person name="Nobu M.K."/>
            <person name="Kato S."/>
            <person name="Takaki Y."/>
            <person name="Miyazaki M."/>
            <person name="Miyata M."/>
            <person name="Ogawara M."/>
            <person name="Saito Y."/>
            <person name="Sakai S."/>
            <person name="Tahara Y.O."/>
            <person name="Takano Y."/>
            <person name="Tasumi E."/>
            <person name="Uematsu K."/>
            <person name="Yoshimura T."/>
            <person name="Itoh T."/>
            <person name="Ohkuma M."/>
            <person name="Takai K."/>
        </authorList>
    </citation>
    <scope>NUCLEOTIDE SEQUENCE [LARGE SCALE GENOMIC DNA]</scope>
    <source>
        <strain evidence="10 11">MK-D1</strain>
    </source>
</reference>
<evidence type="ECO:0000256" key="6">
    <source>
        <dbReference type="PIRSR" id="PIRSR613078-1"/>
    </source>
</evidence>
<dbReference type="GO" id="GO:0006094">
    <property type="term" value="P:gluconeogenesis"/>
    <property type="evidence" value="ECO:0007669"/>
    <property type="project" value="UniProtKB-UniRule"/>
</dbReference>
<accession>A0A5B9DD95</accession>
<dbReference type="RefSeq" id="WP_147664009.1">
    <property type="nucleotide sequence ID" value="NZ_CP042905.2"/>
</dbReference>
<proteinExistence type="inferred from homology"/>
<organism evidence="10 11">
    <name type="scientific">Promethearchaeum syntrophicum</name>
    <dbReference type="NCBI Taxonomy" id="2594042"/>
    <lineage>
        <taxon>Archaea</taxon>
        <taxon>Promethearchaeati</taxon>
        <taxon>Promethearchaeota</taxon>
        <taxon>Promethearchaeia</taxon>
        <taxon>Promethearchaeales</taxon>
        <taxon>Promethearchaeaceae</taxon>
        <taxon>Promethearchaeum</taxon>
    </lineage>
</organism>
<dbReference type="EMBL" id="CP042905">
    <property type="protein sequence ID" value="QEE17092.1"/>
    <property type="molecule type" value="Genomic_DNA"/>
</dbReference>
<dbReference type="EC" id="5.4.2.11" evidence="5 9"/>
<dbReference type="PIRSF" id="PIRSF000709">
    <property type="entry name" value="6PFK_2-Ptase"/>
    <property type="match status" value="1"/>
</dbReference>
<dbReference type="InterPro" id="IPR005952">
    <property type="entry name" value="Phosphogly_mut1"/>
</dbReference>
<evidence type="ECO:0000256" key="5">
    <source>
        <dbReference type="HAMAP-Rule" id="MF_01039"/>
    </source>
</evidence>
<dbReference type="GO" id="GO:0006096">
    <property type="term" value="P:glycolytic process"/>
    <property type="evidence" value="ECO:0007669"/>
    <property type="project" value="UniProtKB-UniRule"/>
</dbReference>
<dbReference type="InterPro" id="IPR001345">
    <property type="entry name" value="PG/BPGM_mutase_AS"/>
</dbReference>
<feature type="active site" description="Proton donor/acceptor" evidence="5 6">
    <location>
        <position position="87"/>
    </location>
</feature>
<comment type="similarity">
    <text evidence="2 5">Belongs to the phosphoglycerate mutase family. BPG-dependent PGAM subfamily.</text>
</comment>
<dbReference type="Proteomes" id="UP000321408">
    <property type="component" value="Chromosome"/>
</dbReference>
<feature type="site" description="Transition state stabilizer" evidence="5 8">
    <location>
        <position position="182"/>
    </location>
</feature>
<dbReference type="SUPFAM" id="SSF53254">
    <property type="entry name" value="Phosphoglycerate mutase-like"/>
    <property type="match status" value="1"/>
</dbReference>
<evidence type="ECO:0000256" key="3">
    <source>
        <dbReference type="ARBA" id="ARBA00023152"/>
    </source>
</evidence>
<dbReference type="CDD" id="cd07067">
    <property type="entry name" value="HP_PGM_like"/>
    <property type="match status" value="1"/>
</dbReference>
<keyword evidence="3 5" id="KW-0324">Glycolysis</keyword>
<dbReference type="OrthoDB" id="304253at2157"/>
<dbReference type="PROSITE" id="PS00175">
    <property type="entry name" value="PG_MUTASE"/>
    <property type="match status" value="1"/>
</dbReference>
<evidence type="ECO:0000256" key="7">
    <source>
        <dbReference type="PIRSR" id="PIRSR613078-2"/>
    </source>
</evidence>
<feature type="binding site" evidence="5 7">
    <location>
        <begin position="183"/>
        <end position="184"/>
    </location>
    <ligand>
        <name>substrate</name>
    </ligand>
</feature>
<comment type="catalytic activity">
    <reaction evidence="1 5 9">
        <text>(2R)-2-phosphoglycerate = (2R)-3-phosphoglycerate</text>
        <dbReference type="Rhea" id="RHEA:15901"/>
        <dbReference type="ChEBI" id="CHEBI:58272"/>
        <dbReference type="ChEBI" id="CHEBI:58289"/>
        <dbReference type="EC" id="5.4.2.11"/>
    </reaction>
</comment>
<protein>
    <recommendedName>
        <fullName evidence="5 9">2,3-bisphosphoglycerate-dependent phosphoglycerate mutase</fullName>
        <shortName evidence="5">BPG-dependent PGAM</shortName>
        <shortName evidence="5">PGAM</shortName>
        <shortName evidence="5">Phosphoglyceromutase</shortName>
        <shortName evidence="5">dPGM</shortName>
        <ecNumber evidence="5 9">5.4.2.11</ecNumber>
    </recommendedName>
</protein>
<dbReference type="GeneID" id="41330902"/>
<evidence type="ECO:0000256" key="1">
    <source>
        <dbReference type="ARBA" id="ARBA00000380"/>
    </source>
</evidence>
<evidence type="ECO:0000256" key="4">
    <source>
        <dbReference type="ARBA" id="ARBA00023235"/>
    </source>
</evidence>
<keyword evidence="5" id="KW-0312">Gluconeogenesis</keyword>
<keyword evidence="11" id="KW-1185">Reference proteome</keyword>